<dbReference type="Proteomes" id="UP001215598">
    <property type="component" value="Unassembled WGS sequence"/>
</dbReference>
<dbReference type="Pfam" id="PF20149">
    <property type="entry name" value="DUF6532"/>
    <property type="match status" value="1"/>
</dbReference>
<evidence type="ECO:0000313" key="3">
    <source>
        <dbReference type="EMBL" id="KAJ7779639.1"/>
    </source>
</evidence>
<feature type="region of interest" description="Disordered" evidence="1">
    <location>
        <begin position="1"/>
        <end position="32"/>
    </location>
</feature>
<sequence>RSRSPAAGEKRARSPEDDIRATQAQKLSDHQGRVRAKDYDDLTQELISISCTWFRCLLVSEAPYLDHTPETEMVRLSWAKACEELKVSMPLPPDIAKLISRRGPQMRGELKTKVRALVELVFGFESGQNKKNVRKNRQLAEDLKEGMGFCYRLRQDSPADPAARKGLYKAPIIQKAINLMWFNNRRDEGAKHPEIFGPQFPKPGFALVLSAIECSIDEWATGIKTDITFTAADYRSVYEEHLKCLDEFEKHTSQRADILGSILTRIHNIGRFHSGVQPIAPVASTSSLSRAALDAAVREFEEDEETEDDGENGE</sequence>
<evidence type="ECO:0000313" key="4">
    <source>
        <dbReference type="Proteomes" id="UP001215598"/>
    </source>
</evidence>
<feature type="non-terminal residue" evidence="3">
    <location>
        <position position="1"/>
    </location>
</feature>
<evidence type="ECO:0000259" key="2">
    <source>
        <dbReference type="Pfam" id="PF20149"/>
    </source>
</evidence>
<evidence type="ECO:0000256" key="1">
    <source>
        <dbReference type="SAM" id="MobiDB-lite"/>
    </source>
</evidence>
<gene>
    <name evidence="3" type="ORF">B0H16DRAFT_1299897</name>
</gene>
<organism evidence="3 4">
    <name type="scientific">Mycena metata</name>
    <dbReference type="NCBI Taxonomy" id="1033252"/>
    <lineage>
        <taxon>Eukaryota</taxon>
        <taxon>Fungi</taxon>
        <taxon>Dikarya</taxon>
        <taxon>Basidiomycota</taxon>
        <taxon>Agaricomycotina</taxon>
        <taxon>Agaricomycetes</taxon>
        <taxon>Agaricomycetidae</taxon>
        <taxon>Agaricales</taxon>
        <taxon>Marasmiineae</taxon>
        <taxon>Mycenaceae</taxon>
        <taxon>Mycena</taxon>
    </lineage>
</organism>
<feature type="compositionally biased region" description="Basic and acidic residues" evidence="1">
    <location>
        <begin position="8"/>
        <end position="20"/>
    </location>
</feature>
<proteinExistence type="predicted"/>
<dbReference type="AlphaFoldDB" id="A0AAD7NXA3"/>
<keyword evidence="4" id="KW-1185">Reference proteome</keyword>
<feature type="domain" description="DUF6532" evidence="2">
    <location>
        <begin position="52"/>
        <end position="248"/>
    </location>
</feature>
<dbReference type="InterPro" id="IPR045341">
    <property type="entry name" value="DUF6532"/>
</dbReference>
<protein>
    <recommendedName>
        <fullName evidence="2">DUF6532 domain-containing protein</fullName>
    </recommendedName>
</protein>
<comment type="caution">
    <text evidence="3">The sequence shown here is derived from an EMBL/GenBank/DDBJ whole genome shotgun (WGS) entry which is preliminary data.</text>
</comment>
<name>A0AAD7NXA3_9AGAR</name>
<reference evidence="3" key="1">
    <citation type="submission" date="2023-03" db="EMBL/GenBank/DDBJ databases">
        <title>Massive genome expansion in bonnet fungi (Mycena s.s.) driven by repeated elements and novel gene families across ecological guilds.</title>
        <authorList>
            <consortium name="Lawrence Berkeley National Laboratory"/>
            <person name="Harder C.B."/>
            <person name="Miyauchi S."/>
            <person name="Viragh M."/>
            <person name="Kuo A."/>
            <person name="Thoen E."/>
            <person name="Andreopoulos B."/>
            <person name="Lu D."/>
            <person name="Skrede I."/>
            <person name="Drula E."/>
            <person name="Henrissat B."/>
            <person name="Morin E."/>
            <person name="Kohler A."/>
            <person name="Barry K."/>
            <person name="LaButti K."/>
            <person name="Morin E."/>
            <person name="Salamov A."/>
            <person name="Lipzen A."/>
            <person name="Mereny Z."/>
            <person name="Hegedus B."/>
            <person name="Baldrian P."/>
            <person name="Stursova M."/>
            <person name="Weitz H."/>
            <person name="Taylor A."/>
            <person name="Grigoriev I.V."/>
            <person name="Nagy L.G."/>
            <person name="Martin F."/>
            <person name="Kauserud H."/>
        </authorList>
    </citation>
    <scope>NUCLEOTIDE SEQUENCE</scope>
    <source>
        <strain evidence="3">CBHHK182m</strain>
    </source>
</reference>
<accession>A0AAD7NXA3</accession>
<dbReference type="EMBL" id="JARKIB010000005">
    <property type="protein sequence ID" value="KAJ7779639.1"/>
    <property type="molecule type" value="Genomic_DNA"/>
</dbReference>